<proteinExistence type="inferred from homology"/>
<dbReference type="PANTHER" id="PTHR42747">
    <property type="entry name" value="NITRONATE MONOOXYGENASE-RELATED"/>
    <property type="match status" value="1"/>
</dbReference>
<comment type="catalytic activity">
    <reaction evidence="12">
        <text>3 propionate 3-nitronate + 3 O2 + H2O = 3 3-oxopropanoate + 2 nitrate + nitrite + H2O2 + 3 H(+)</text>
        <dbReference type="Rhea" id="RHEA:57332"/>
        <dbReference type="ChEBI" id="CHEBI:15377"/>
        <dbReference type="ChEBI" id="CHEBI:15378"/>
        <dbReference type="ChEBI" id="CHEBI:15379"/>
        <dbReference type="ChEBI" id="CHEBI:16240"/>
        <dbReference type="ChEBI" id="CHEBI:16301"/>
        <dbReference type="ChEBI" id="CHEBI:17632"/>
        <dbReference type="ChEBI" id="CHEBI:33190"/>
        <dbReference type="ChEBI" id="CHEBI:136067"/>
    </reaction>
</comment>
<accession>A0A6J4R260</accession>
<evidence type="ECO:0000256" key="3">
    <source>
        <dbReference type="ARBA" id="ARBA00009881"/>
    </source>
</evidence>
<keyword evidence="8" id="KW-0547">Nucleotide-binding</keyword>
<dbReference type="FunFam" id="3.20.20.70:FF:000154">
    <property type="entry name" value="Probable nitronate monooxygenase"/>
    <property type="match status" value="1"/>
</dbReference>
<dbReference type="Pfam" id="PF03060">
    <property type="entry name" value="NMO"/>
    <property type="match status" value="1"/>
</dbReference>
<dbReference type="InterPro" id="IPR013785">
    <property type="entry name" value="Aldolase_TIM"/>
</dbReference>
<reference evidence="13" key="1">
    <citation type="submission" date="2020-02" db="EMBL/GenBank/DDBJ databases">
        <authorList>
            <person name="Meier V. D."/>
        </authorList>
    </citation>
    <scope>NUCLEOTIDE SEQUENCE</scope>
    <source>
        <strain evidence="13">AVDCRST_MAG14</strain>
    </source>
</reference>
<keyword evidence="9 13" id="KW-0560">Oxidoreductase</keyword>
<evidence type="ECO:0000256" key="8">
    <source>
        <dbReference type="ARBA" id="ARBA00022741"/>
    </source>
</evidence>
<dbReference type="SUPFAM" id="SSF51412">
    <property type="entry name" value="Inosine monophosphate dehydrogenase (IMPDH)"/>
    <property type="match status" value="1"/>
</dbReference>
<name>A0A6J4R260_9ACTN</name>
<dbReference type="InterPro" id="IPR004136">
    <property type="entry name" value="NMO"/>
</dbReference>
<comment type="similarity">
    <text evidence="3">Belongs to the nitronate monooxygenase family. NMO class I subfamily.</text>
</comment>
<evidence type="ECO:0000256" key="11">
    <source>
        <dbReference type="ARBA" id="ARBA00031155"/>
    </source>
</evidence>
<evidence type="ECO:0000256" key="12">
    <source>
        <dbReference type="ARBA" id="ARBA00049401"/>
    </source>
</evidence>
<comment type="function">
    <text evidence="2">Nitronate monooxygenase that uses molecular oxygen to catalyze the oxidative denitrification of alkyl nitronates. Acts on propionate 3-nitronate (P3N), the presumed physiological substrate. Probably functions in the detoxification of P3N, a metabolic poison produced by plants and fungi as a defense mechanism.</text>
</comment>
<dbReference type="EMBL" id="CADCVG010000086">
    <property type="protein sequence ID" value="CAA9459157.1"/>
    <property type="molecule type" value="Genomic_DNA"/>
</dbReference>
<dbReference type="GO" id="GO:0000166">
    <property type="term" value="F:nucleotide binding"/>
    <property type="evidence" value="ECO:0007669"/>
    <property type="project" value="UniProtKB-KW"/>
</dbReference>
<evidence type="ECO:0000256" key="2">
    <source>
        <dbReference type="ARBA" id="ARBA00003535"/>
    </source>
</evidence>
<dbReference type="GO" id="GO:0009636">
    <property type="term" value="P:response to toxic substance"/>
    <property type="evidence" value="ECO:0007669"/>
    <property type="project" value="UniProtKB-KW"/>
</dbReference>
<evidence type="ECO:0000256" key="6">
    <source>
        <dbReference type="ARBA" id="ARBA00022630"/>
    </source>
</evidence>
<evidence type="ECO:0000256" key="1">
    <source>
        <dbReference type="ARBA" id="ARBA00001917"/>
    </source>
</evidence>
<dbReference type="AlphaFoldDB" id="A0A6J4R260"/>
<keyword evidence="6" id="KW-0285">Flavoprotein</keyword>
<evidence type="ECO:0000313" key="13">
    <source>
        <dbReference type="EMBL" id="CAA9459157.1"/>
    </source>
</evidence>
<evidence type="ECO:0000256" key="4">
    <source>
        <dbReference type="ARBA" id="ARBA00013457"/>
    </source>
</evidence>
<keyword evidence="10" id="KW-0503">Monooxygenase</keyword>
<gene>
    <name evidence="13" type="ORF">AVDCRST_MAG14-2194</name>
</gene>
<dbReference type="GO" id="GO:0018580">
    <property type="term" value="F:nitronate monooxygenase activity"/>
    <property type="evidence" value="ECO:0007669"/>
    <property type="project" value="InterPro"/>
</dbReference>
<dbReference type="Gene3D" id="3.20.20.70">
    <property type="entry name" value="Aldolase class I"/>
    <property type="match status" value="1"/>
</dbReference>
<dbReference type="PANTHER" id="PTHR42747:SF3">
    <property type="entry name" value="NITRONATE MONOOXYGENASE-RELATED"/>
    <property type="match status" value="1"/>
</dbReference>
<evidence type="ECO:0000256" key="5">
    <source>
        <dbReference type="ARBA" id="ARBA00022575"/>
    </source>
</evidence>
<protein>
    <recommendedName>
        <fullName evidence="4">Probable nitronate monooxygenase</fullName>
    </recommendedName>
    <alternativeName>
        <fullName evidence="11">Propionate 3-nitronate monooxygenase</fullName>
    </alternativeName>
</protein>
<evidence type="ECO:0000256" key="10">
    <source>
        <dbReference type="ARBA" id="ARBA00023033"/>
    </source>
</evidence>
<keyword evidence="7" id="KW-0288">FMN</keyword>
<keyword evidence="5" id="KW-0216">Detoxification</keyword>
<comment type="cofactor">
    <cofactor evidence="1">
        <name>FMN</name>
        <dbReference type="ChEBI" id="CHEBI:58210"/>
    </cofactor>
</comment>
<evidence type="ECO:0000256" key="7">
    <source>
        <dbReference type="ARBA" id="ARBA00022643"/>
    </source>
</evidence>
<organism evidence="13">
    <name type="scientific">uncultured Rubrobacteraceae bacterium</name>
    <dbReference type="NCBI Taxonomy" id="349277"/>
    <lineage>
        <taxon>Bacteria</taxon>
        <taxon>Bacillati</taxon>
        <taxon>Actinomycetota</taxon>
        <taxon>Rubrobacteria</taxon>
        <taxon>Rubrobacterales</taxon>
        <taxon>Rubrobacteraceae</taxon>
        <taxon>environmental samples</taxon>
    </lineage>
</organism>
<dbReference type="CDD" id="cd04730">
    <property type="entry name" value="NPD_like"/>
    <property type="match status" value="1"/>
</dbReference>
<sequence>MGLDTGLTRLLGVEHPIIQAGMAGGATTPGLVAAVSEAGGLGTIGAAYLSPEAIREAISGVRAVTERPFAVNLFVPEPFDPSLYDSEVVNAPLAHYREELSIEAPAEIPSYVQPFEDQLTVVLEERVPVFSFTFGVPDEVRLSALKEAGILTLGTATTVREALVLEERGVDAVVGQGSEAGGHRGTFIGDFESALVGTMALVPQLADSVSVPIVAAGGIMDGRGLAAALVLGAEGVQMGTAFLPCPESGIHPKYKEAVLEAESEETALTRAFSGKPARGIRNRFVEEMEGREVPVYPIQNAYTRDIRAAAAREDRIELMSLWAGQAARLGRAVPAAEVVESVAREAIRLSPERGS</sequence>
<evidence type="ECO:0000256" key="9">
    <source>
        <dbReference type="ARBA" id="ARBA00023002"/>
    </source>
</evidence>